<accession>A0AA88MVE2</accession>
<reference evidence="1" key="1">
    <citation type="submission" date="2023-07" db="EMBL/GenBank/DDBJ databases">
        <title>Chromosome-level Genome Assembly of Striped Snakehead (Channa striata).</title>
        <authorList>
            <person name="Liu H."/>
        </authorList>
    </citation>
    <scope>NUCLEOTIDE SEQUENCE</scope>
    <source>
        <strain evidence="1">Gz</strain>
        <tissue evidence="1">Muscle</tissue>
    </source>
</reference>
<name>A0AA88MVE2_CHASR</name>
<evidence type="ECO:0000313" key="1">
    <source>
        <dbReference type="EMBL" id="KAK2844223.1"/>
    </source>
</evidence>
<proteinExistence type="predicted"/>
<gene>
    <name evidence="1" type="ORF">Q5P01_010882</name>
</gene>
<sequence length="68" mass="7614">MEPLWTDTGAPRRIRDRNALYVSIAPKRWAGSVQSCSSRRSASTGADNVLTPFYTTAHQPHLYKTFSS</sequence>
<dbReference type="EMBL" id="JAUPFM010000008">
    <property type="protein sequence ID" value="KAK2844223.1"/>
    <property type="molecule type" value="Genomic_DNA"/>
</dbReference>
<keyword evidence="2" id="KW-1185">Reference proteome</keyword>
<comment type="caution">
    <text evidence="1">The sequence shown here is derived from an EMBL/GenBank/DDBJ whole genome shotgun (WGS) entry which is preliminary data.</text>
</comment>
<evidence type="ECO:0000313" key="2">
    <source>
        <dbReference type="Proteomes" id="UP001187415"/>
    </source>
</evidence>
<dbReference type="AlphaFoldDB" id="A0AA88MVE2"/>
<protein>
    <submittedName>
        <fullName evidence="1">Uncharacterized protein</fullName>
    </submittedName>
</protein>
<organism evidence="1 2">
    <name type="scientific">Channa striata</name>
    <name type="common">Snakehead murrel</name>
    <name type="synonym">Ophicephalus striatus</name>
    <dbReference type="NCBI Taxonomy" id="64152"/>
    <lineage>
        <taxon>Eukaryota</taxon>
        <taxon>Metazoa</taxon>
        <taxon>Chordata</taxon>
        <taxon>Craniata</taxon>
        <taxon>Vertebrata</taxon>
        <taxon>Euteleostomi</taxon>
        <taxon>Actinopterygii</taxon>
        <taxon>Neopterygii</taxon>
        <taxon>Teleostei</taxon>
        <taxon>Neoteleostei</taxon>
        <taxon>Acanthomorphata</taxon>
        <taxon>Anabantaria</taxon>
        <taxon>Anabantiformes</taxon>
        <taxon>Channoidei</taxon>
        <taxon>Channidae</taxon>
        <taxon>Channa</taxon>
    </lineage>
</organism>
<dbReference type="Proteomes" id="UP001187415">
    <property type="component" value="Unassembled WGS sequence"/>
</dbReference>